<evidence type="ECO:0000313" key="2">
    <source>
        <dbReference type="EMBL" id="RNF64213.1"/>
    </source>
</evidence>
<keyword evidence="1" id="KW-0472">Membrane</keyword>
<gene>
    <name evidence="2" type="ORF">EC580_05970</name>
</gene>
<feature type="transmembrane region" description="Helical" evidence="1">
    <location>
        <begin position="20"/>
        <end position="40"/>
    </location>
</feature>
<dbReference type="OrthoDB" id="8536494at2"/>
<comment type="caution">
    <text evidence="2">The sequence shown here is derived from an EMBL/GenBank/DDBJ whole genome shotgun (WGS) entry which is preliminary data.</text>
</comment>
<sequence>MIANEGKRPSTPHPEKGSALVMVIFVMVVLALLLAALAYINAQSNQNTALQIASTRAYWAAQSGAEWGVYQVTSGNASTCSLPTQLPYSNYTPNAGLAGCAATVACLSSSASSTFYYQVNSTGVCAAGNLGVGNSPISATRSIVVGLATQNNCQGCTASCISNSCSPFFCSRNNLINCEKNNCSISPSNTNSCINTYCFFFGFCDTNGLGTCLAGYCPAAANGTAAATLSYWLESP</sequence>
<dbReference type="RefSeq" id="WP_123103146.1">
    <property type="nucleotide sequence ID" value="NZ_CP127527.1"/>
</dbReference>
<protein>
    <recommendedName>
        <fullName evidence="3">Type 4 fimbrial biogenesis protein PilX N-terminal domain-containing protein</fullName>
    </recommendedName>
</protein>
<dbReference type="AlphaFoldDB" id="A0A3M8R6M7"/>
<name>A0A3M8R6M7_9PROT</name>
<proteinExistence type="predicted"/>
<keyword evidence="1" id="KW-1133">Transmembrane helix</keyword>
<reference evidence="2" key="1">
    <citation type="submission" date="2018-10" db="EMBL/GenBank/DDBJ databases">
        <title>Acidithiobacillus sulfuriphilus sp. nov.: an extremely acidophilic sulfur-oxidizing chemolithotroph isolated from a neutral pH environment.</title>
        <authorList>
            <person name="Falagan C."/>
            <person name="Moya-Beltran A."/>
            <person name="Quatrini R."/>
            <person name="Johnson D.B."/>
        </authorList>
    </citation>
    <scope>NUCLEOTIDE SEQUENCE [LARGE SCALE GENOMIC DNA]</scope>
    <source>
        <strain evidence="2">CJ-2</strain>
    </source>
</reference>
<evidence type="ECO:0008006" key="3">
    <source>
        <dbReference type="Google" id="ProtNLM"/>
    </source>
</evidence>
<evidence type="ECO:0000256" key="1">
    <source>
        <dbReference type="SAM" id="Phobius"/>
    </source>
</evidence>
<accession>A0A3M8R6M7</accession>
<dbReference type="EMBL" id="RIZI01000152">
    <property type="protein sequence ID" value="RNF64213.1"/>
    <property type="molecule type" value="Genomic_DNA"/>
</dbReference>
<keyword evidence="1" id="KW-0812">Transmembrane</keyword>
<organism evidence="2">
    <name type="scientific">Acidithiobacillus sulfuriphilus</name>
    <dbReference type="NCBI Taxonomy" id="1867749"/>
    <lineage>
        <taxon>Bacteria</taxon>
        <taxon>Pseudomonadati</taxon>
        <taxon>Pseudomonadota</taxon>
        <taxon>Acidithiobacillia</taxon>
        <taxon>Acidithiobacillales</taxon>
        <taxon>Acidithiobacillaceae</taxon>
        <taxon>Acidithiobacillus</taxon>
    </lineage>
</organism>